<feature type="non-terminal residue" evidence="1">
    <location>
        <position position="56"/>
    </location>
</feature>
<keyword evidence="2" id="KW-1185">Reference proteome</keyword>
<reference evidence="1 2" key="1">
    <citation type="submission" date="2024-05" db="EMBL/GenBank/DDBJ databases">
        <title>Genome sequencing and assembly of Indian major carp, Cirrhinus mrigala (Hamilton, 1822).</title>
        <authorList>
            <person name="Mohindra V."/>
            <person name="Chowdhury L.M."/>
            <person name="Lal K."/>
            <person name="Jena J.K."/>
        </authorList>
    </citation>
    <scope>NUCLEOTIDE SEQUENCE [LARGE SCALE GENOMIC DNA]</scope>
    <source>
        <strain evidence="1">CM1030</strain>
        <tissue evidence="1">Blood</tissue>
    </source>
</reference>
<gene>
    <name evidence="1" type="ORF">M9458_028021</name>
</gene>
<dbReference type="PANTHER" id="PTHR10185">
    <property type="entry name" value="PHOSPHOLIPASE D - RELATED"/>
    <property type="match status" value="1"/>
</dbReference>
<dbReference type="Proteomes" id="UP001529510">
    <property type="component" value="Unassembled WGS sequence"/>
</dbReference>
<accession>A0ABD0PPQ5</accession>
<dbReference type="AlphaFoldDB" id="A0ABD0PPQ5"/>
<dbReference type="EMBL" id="JAMKFB020000014">
    <property type="protein sequence ID" value="KAL0175691.1"/>
    <property type="molecule type" value="Genomic_DNA"/>
</dbReference>
<protein>
    <submittedName>
        <fullName evidence="1">Uncharacterized protein</fullName>
    </submittedName>
</protein>
<evidence type="ECO:0000313" key="1">
    <source>
        <dbReference type="EMBL" id="KAL0175691.1"/>
    </source>
</evidence>
<sequence>CLAQDASRIFDVYWEVGAQKNGSLPPFWPGRFSALSSSKYPLAVKFNGVPARVYLS</sequence>
<dbReference type="InterPro" id="IPR050874">
    <property type="entry name" value="Diverse_PLD-related"/>
</dbReference>
<comment type="caution">
    <text evidence="1">The sequence shown here is derived from an EMBL/GenBank/DDBJ whole genome shotgun (WGS) entry which is preliminary data.</text>
</comment>
<evidence type="ECO:0000313" key="2">
    <source>
        <dbReference type="Proteomes" id="UP001529510"/>
    </source>
</evidence>
<feature type="non-terminal residue" evidence="1">
    <location>
        <position position="1"/>
    </location>
</feature>
<organism evidence="1 2">
    <name type="scientific">Cirrhinus mrigala</name>
    <name type="common">Mrigala</name>
    <dbReference type="NCBI Taxonomy" id="683832"/>
    <lineage>
        <taxon>Eukaryota</taxon>
        <taxon>Metazoa</taxon>
        <taxon>Chordata</taxon>
        <taxon>Craniata</taxon>
        <taxon>Vertebrata</taxon>
        <taxon>Euteleostomi</taxon>
        <taxon>Actinopterygii</taxon>
        <taxon>Neopterygii</taxon>
        <taxon>Teleostei</taxon>
        <taxon>Ostariophysi</taxon>
        <taxon>Cypriniformes</taxon>
        <taxon>Cyprinidae</taxon>
        <taxon>Labeoninae</taxon>
        <taxon>Labeonini</taxon>
        <taxon>Cirrhinus</taxon>
    </lineage>
</organism>
<dbReference type="PANTHER" id="PTHR10185:SF26">
    <property type="entry name" value="PHOSPHOLIPASE D FAMILY, MEMBER 7"/>
    <property type="match status" value="1"/>
</dbReference>
<name>A0ABD0PPQ5_CIRMR</name>
<proteinExistence type="predicted"/>